<dbReference type="EMBL" id="ASGP02000003">
    <property type="protein sequence ID" value="KAH9518146.1"/>
    <property type="molecule type" value="Genomic_DNA"/>
</dbReference>
<comment type="caution">
    <text evidence="1">The sequence shown here is derived from an EMBL/GenBank/DDBJ whole genome shotgun (WGS) entry which is preliminary data.</text>
</comment>
<protein>
    <submittedName>
        <fullName evidence="1">Uncharacterized protein</fullName>
    </submittedName>
</protein>
<evidence type="ECO:0000313" key="2">
    <source>
        <dbReference type="Proteomes" id="UP000790347"/>
    </source>
</evidence>
<reference evidence="1" key="1">
    <citation type="submission" date="2013-05" db="EMBL/GenBank/DDBJ databases">
        <authorList>
            <person name="Yim A.K.Y."/>
            <person name="Chan T.F."/>
            <person name="Ji K.M."/>
            <person name="Liu X.Y."/>
            <person name="Zhou J.W."/>
            <person name="Li R.Q."/>
            <person name="Yang K.Y."/>
            <person name="Li J."/>
            <person name="Li M."/>
            <person name="Law P.T.W."/>
            <person name="Wu Y.L."/>
            <person name="Cai Z.L."/>
            <person name="Qin H."/>
            <person name="Bao Y."/>
            <person name="Leung R.K.K."/>
            <person name="Ng P.K.S."/>
            <person name="Zou J."/>
            <person name="Zhong X.J."/>
            <person name="Ran P.X."/>
            <person name="Zhong N.S."/>
            <person name="Liu Z.G."/>
            <person name="Tsui S.K.W."/>
        </authorList>
    </citation>
    <scope>NUCLEOTIDE SEQUENCE</scope>
    <source>
        <strain evidence="1">Derf</strain>
        <tissue evidence="1">Whole organism</tissue>
    </source>
</reference>
<reference evidence="1" key="2">
    <citation type="journal article" date="2022" name="Res Sq">
        <title>Comparative Genomics Reveals Insights into the Divergent Evolution of Astigmatic Mites and Household Pest Adaptations.</title>
        <authorList>
            <person name="Xiong Q."/>
            <person name="Wan A.T.-Y."/>
            <person name="Liu X.-Y."/>
            <person name="Fung C.S.-H."/>
            <person name="Xiao X."/>
            <person name="Malainual N."/>
            <person name="Hou J."/>
            <person name="Wang L."/>
            <person name="Wang M."/>
            <person name="Yang K."/>
            <person name="Cui Y."/>
            <person name="Leung E."/>
            <person name="Nong W."/>
            <person name="Shin S.-K."/>
            <person name="Au S."/>
            <person name="Jeong K.Y."/>
            <person name="Chew F.T."/>
            <person name="Hui J."/>
            <person name="Leung T.F."/>
            <person name="Tungtrongchitr A."/>
            <person name="Zhong N."/>
            <person name="Liu Z."/>
            <person name="Tsui S."/>
        </authorList>
    </citation>
    <scope>NUCLEOTIDE SEQUENCE</scope>
    <source>
        <strain evidence="1">Derf</strain>
        <tissue evidence="1">Whole organism</tissue>
    </source>
</reference>
<accession>A0A922I544</accession>
<gene>
    <name evidence="1" type="ORF">DERF_008743</name>
</gene>
<proteinExistence type="predicted"/>
<keyword evidence="2" id="KW-1185">Reference proteome</keyword>
<sequence length="124" mass="13823">MNMRKNDLNLKLILCLWSHCVLALGINLAFNATKLSRAFILIFSTNITISSSSKVEAAYKETHSVVCSFDKAFFHCSSSAHFAADFASNRWCSPSIEHRKKNGAFTILQKATAVDDSMLSVFLR</sequence>
<evidence type="ECO:0000313" key="1">
    <source>
        <dbReference type="EMBL" id="KAH9518146.1"/>
    </source>
</evidence>
<organism evidence="1 2">
    <name type="scientific">Dermatophagoides farinae</name>
    <name type="common">American house dust mite</name>
    <dbReference type="NCBI Taxonomy" id="6954"/>
    <lineage>
        <taxon>Eukaryota</taxon>
        <taxon>Metazoa</taxon>
        <taxon>Ecdysozoa</taxon>
        <taxon>Arthropoda</taxon>
        <taxon>Chelicerata</taxon>
        <taxon>Arachnida</taxon>
        <taxon>Acari</taxon>
        <taxon>Acariformes</taxon>
        <taxon>Sarcoptiformes</taxon>
        <taxon>Astigmata</taxon>
        <taxon>Psoroptidia</taxon>
        <taxon>Analgoidea</taxon>
        <taxon>Pyroglyphidae</taxon>
        <taxon>Dermatophagoidinae</taxon>
        <taxon>Dermatophagoides</taxon>
    </lineage>
</organism>
<dbReference type="Proteomes" id="UP000790347">
    <property type="component" value="Unassembled WGS sequence"/>
</dbReference>
<name>A0A922I544_DERFA</name>
<dbReference type="AlphaFoldDB" id="A0A922I544"/>